<dbReference type="EMBL" id="JAWDGP010003821">
    <property type="protein sequence ID" value="KAK3770551.1"/>
    <property type="molecule type" value="Genomic_DNA"/>
</dbReference>
<dbReference type="AlphaFoldDB" id="A0AAE1DHA9"/>
<feature type="region of interest" description="Disordered" evidence="1">
    <location>
        <begin position="1"/>
        <end position="29"/>
    </location>
</feature>
<comment type="caution">
    <text evidence="2">The sequence shown here is derived from an EMBL/GenBank/DDBJ whole genome shotgun (WGS) entry which is preliminary data.</text>
</comment>
<evidence type="ECO:0000313" key="2">
    <source>
        <dbReference type="EMBL" id="KAK3770551.1"/>
    </source>
</evidence>
<evidence type="ECO:0000256" key="1">
    <source>
        <dbReference type="SAM" id="MobiDB-lite"/>
    </source>
</evidence>
<keyword evidence="3" id="KW-1185">Reference proteome</keyword>
<evidence type="ECO:0000313" key="3">
    <source>
        <dbReference type="Proteomes" id="UP001283361"/>
    </source>
</evidence>
<gene>
    <name evidence="2" type="ORF">RRG08_008945</name>
</gene>
<name>A0AAE1DHA9_9GAST</name>
<dbReference type="Proteomes" id="UP001283361">
    <property type="component" value="Unassembled WGS sequence"/>
</dbReference>
<accession>A0AAE1DHA9</accession>
<protein>
    <submittedName>
        <fullName evidence="2">Uncharacterized protein</fullName>
    </submittedName>
</protein>
<feature type="compositionally biased region" description="Polar residues" evidence="1">
    <location>
        <begin position="1"/>
        <end position="12"/>
    </location>
</feature>
<proteinExistence type="predicted"/>
<sequence length="143" mass="15913">MFGTHDSNQNYNDGELPITQPPEPQRGEGLMSSFYDQLSLVGTFKKTTKIIIYNVNPPTYTTLLLLAEIGQVLRAASVSRRQARSQRDSRAMKLILSSPRRSRDVGQLARDGGGADMAAGDLAGQNRKIRYWKLSRSCLNLNL</sequence>
<organism evidence="2 3">
    <name type="scientific">Elysia crispata</name>
    <name type="common">lettuce slug</name>
    <dbReference type="NCBI Taxonomy" id="231223"/>
    <lineage>
        <taxon>Eukaryota</taxon>
        <taxon>Metazoa</taxon>
        <taxon>Spiralia</taxon>
        <taxon>Lophotrochozoa</taxon>
        <taxon>Mollusca</taxon>
        <taxon>Gastropoda</taxon>
        <taxon>Heterobranchia</taxon>
        <taxon>Euthyneura</taxon>
        <taxon>Panpulmonata</taxon>
        <taxon>Sacoglossa</taxon>
        <taxon>Placobranchoidea</taxon>
        <taxon>Plakobranchidae</taxon>
        <taxon>Elysia</taxon>
    </lineage>
</organism>
<reference evidence="2" key="1">
    <citation type="journal article" date="2023" name="G3 (Bethesda)">
        <title>A reference genome for the long-term kleptoplast-retaining sea slug Elysia crispata morphotype clarki.</title>
        <authorList>
            <person name="Eastman K.E."/>
            <person name="Pendleton A.L."/>
            <person name="Shaikh M.A."/>
            <person name="Suttiyut T."/>
            <person name="Ogas R."/>
            <person name="Tomko P."/>
            <person name="Gavelis G."/>
            <person name="Widhalm J.R."/>
            <person name="Wisecaver J.H."/>
        </authorList>
    </citation>
    <scope>NUCLEOTIDE SEQUENCE</scope>
    <source>
        <strain evidence="2">ECLA1</strain>
    </source>
</reference>